<keyword evidence="2" id="KW-1185">Reference proteome</keyword>
<evidence type="ECO:0000313" key="1">
    <source>
        <dbReference type="EMBL" id="KRY85140.1"/>
    </source>
</evidence>
<evidence type="ECO:0000313" key="2">
    <source>
        <dbReference type="Proteomes" id="UP000054995"/>
    </source>
</evidence>
<organism evidence="1 2">
    <name type="scientific">Trichinella pseudospiralis</name>
    <name type="common">Parasitic roundworm</name>
    <dbReference type="NCBI Taxonomy" id="6337"/>
    <lineage>
        <taxon>Eukaryota</taxon>
        <taxon>Metazoa</taxon>
        <taxon>Ecdysozoa</taxon>
        <taxon>Nematoda</taxon>
        <taxon>Enoplea</taxon>
        <taxon>Dorylaimia</taxon>
        <taxon>Trichinellida</taxon>
        <taxon>Trichinellidae</taxon>
        <taxon>Trichinella</taxon>
    </lineage>
</organism>
<protein>
    <submittedName>
        <fullName evidence="1">Uncharacterized protein</fullName>
    </submittedName>
</protein>
<dbReference type="EMBL" id="JYDT01000097">
    <property type="protein sequence ID" value="KRY85140.1"/>
    <property type="molecule type" value="Genomic_DNA"/>
</dbReference>
<dbReference type="Proteomes" id="UP000054995">
    <property type="component" value="Unassembled WGS sequence"/>
</dbReference>
<sequence>MLGKNQASLQMSPITEYRERNNKTLLSLRHDCTYRLLNKYLNQEMQDYDEAAISYNWFPTLATMSCSNLHVA</sequence>
<accession>A0A0V1FGH0</accession>
<reference evidence="1 2" key="1">
    <citation type="submission" date="2015-01" db="EMBL/GenBank/DDBJ databases">
        <title>Evolution of Trichinella species and genotypes.</title>
        <authorList>
            <person name="Korhonen P.K."/>
            <person name="Edoardo P."/>
            <person name="Giuseppe L.R."/>
            <person name="Gasser R.B."/>
        </authorList>
    </citation>
    <scope>NUCLEOTIDE SEQUENCE [LARGE SCALE GENOMIC DNA]</scope>
    <source>
        <strain evidence="1">ISS470</strain>
    </source>
</reference>
<proteinExistence type="predicted"/>
<comment type="caution">
    <text evidence="1">The sequence shown here is derived from an EMBL/GenBank/DDBJ whole genome shotgun (WGS) entry which is preliminary data.</text>
</comment>
<name>A0A0V1FGH0_TRIPS</name>
<gene>
    <name evidence="1" type="ORF">T4D_15924</name>
</gene>
<dbReference type="AlphaFoldDB" id="A0A0V1FGH0"/>
<dbReference type="OrthoDB" id="10538680at2759"/>